<dbReference type="AlphaFoldDB" id="A0A7K0BUT7"/>
<evidence type="ECO:0000313" key="3">
    <source>
        <dbReference type="Proteomes" id="UP000487268"/>
    </source>
</evidence>
<dbReference type="EMBL" id="WEGH01000002">
    <property type="protein sequence ID" value="MQY04970.1"/>
    <property type="molecule type" value="Genomic_DNA"/>
</dbReference>
<organism evidence="2 3">
    <name type="scientific">Actinomadura macrotermitis</name>
    <dbReference type="NCBI Taxonomy" id="2585200"/>
    <lineage>
        <taxon>Bacteria</taxon>
        <taxon>Bacillati</taxon>
        <taxon>Actinomycetota</taxon>
        <taxon>Actinomycetes</taxon>
        <taxon>Streptosporangiales</taxon>
        <taxon>Thermomonosporaceae</taxon>
        <taxon>Actinomadura</taxon>
    </lineage>
</organism>
<proteinExistence type="predicted"/>
<feature type="chain" id="PRO_5029748165" description="Secreted protein" evidence="1">
    <location>
        <begin position="27"/>
        <end position="130"/>
    </location>
</feature>
<evidence type="ECO:0000313" key="2">
    <source>
        <dbReference type="EMBL" id="MQY04970.1"/>
    </source>
</evidence>
<sequence>MRRFATVSAMALLAGAVPLMSAPAEAAVWHSFKASPVKGGAAGGKWARDRSKITVRICAKDTGRDGLAAIAVLRVAEKKRTKELFGASAGGYGKVRCRTVTSKMNDHLWVRVLTGNEGGPARIGTWQKLA</sequence>
<dbReference type="Proteomes" id="UP000487268">
    <property type="component" value="Unassembled WGS sequence"/>
</dbReference>
<protein>
    <recommendedName>
        <fullName evidence="4">Secreted protein</fullName>
    </recommendedName>
</protein>
<dbReference type="RefSeq" id="WP_153533100.1">
    <property type="nucleotide sequence ID" value="NZ_WEGH01000002.1"/>
</dbReference>
<evidence type="ECO:0000256" key="1">
    <source>
        <dbReference type="SAM" id="SignalP"/>
    </source>
</evidence>
<feature type="signal peptide" evidence="1">
    <location>
        <begin position="1"/>
        <end position="26"/>
    </location>
</feature>
<keyword evidence="1" id="KW-0732">Signal</keyword>
<reference evidence="2 3" key="1">
    <citation type="submission" date="2019-10" db="EMBL/GenBank/DDBJ databases">
        <title>Actinomadura rubteroloni sp. nov. and Actinomadura macrotermitis sp. nov., isolated from the gut of fungus growing-termite Macrotermes natalensis.</title>
        <authorList>
            <person name="Benndorf R."/>
            <person name="Martin K."/>
            <person name="Kuefner M."/>
            <person name="De Beer W."/>
            <person name="Kaster A.-K."/>
            <person name="Vollmers J."/>
            <person name="Poulsen M."/>
            <person name="Beemelmanns C."/>
        </authorList>
    </citation>
    <scope>NUCLEOTIDE SEQUENCE [LARGE SCALE GENOMIC DNA]</scope>
    <source>
        <strain evidence="2 3">RB68</strain>
    </source>
</reference>
<gene>
    <name evidence="2" type="ORF">ACRB68_30330</name>
</gene>
<keyword evidence="3" id="KW-1185">Reference proteome</keyword>
<comment type="caution">
    <text evidence="2">The sequence shown here is derived from an EMBL/GenBank/DDBJ whole genome shotgun (WGS) entry which is preliminary data.</text>
</comment>
<evidence type="ECO:0008006" key="4">
    <source>
        <dbReference type="Google" id="ProtNLM"/>
    </source>
</evidence>
<accession>A0A7K0BUT7</accession>
<name>A0A7K0BUT7_9ACTN</name>